<evidence type="ECO:0000313" key="2">
    <source>
        <dbReference type="EMBL" id="NYS49367.1"/>
    </source>
</evidence>
<feature type="transmembrane region" description="Helical" evidence="1">
    <location>
        <begin position="62"/>
        <end position="79"/>
    </location>
</feature>
<sequence length="218" mass="24863">MNRLFLYLLVIFIGKKIIEVILNILALIPIIITVVVLIVAIISFLSSVLSSTLLESIFHSEYRSLAVIILLTLLSLYGIRLKRLQIKQKIQCYYCLIQLILAIGIIIFNSRISIVFNLIVGTIFGLIFDPKLQNVRTYFQRSRNALVAFNLFDLCFIISCFLLMNIDSNNLHELNIFINKFAVSEKDLKLISVVLSSIVLFRGPLKTPVFLQIESLKP</sequence>
<name>A0A7Z0LDH2_9STRE</name>
<dbReference type="RefSeq" id="WP_179923953.1">
    <property type="nucleotide sequence ID" value="NZ_CP128228.1"/>
</dbReference>
<reference evidence="2 3" key="1">
    <citation type="submission" date="2020-07" db="EMBL/GenBank/DDBJ databases">
        <title>MOT database genomes.</title>
        <authorList>
            <person name="Joseph S."/>
            <person name="Aduse-Opoku J."/>
            <person name="Hashim A."/>
            <person name="Wade W."/>
            <person name="Curtis M."/>
        </authorList>
    </citation>
    <scope>NUCLEOTIDE SEQUENCE [LARGE SCALE GENOMIC DNA]</scope>
    <source>
        <strain evidence="2 3">CCW311</strain>
    </source>
</reference>
<accession>A0A7Z0LDH2</accession>
<protein>
    <submittedName>
        <fullName evidence="2">Uncharacterized protein</fullName>
    </submittedName>
</protein>
<keyword evidence="1" id="KW-0812">Transmembrane</keyword>
<comment type="caution">
    <text evidence="2">The sequence shown here is derived from an EMBL/GenBank/DDBJ whole genome shotgun (WGS) entry which is preliminary data.</text>
</comment>
<proteinExistence type="predicted"/>
<keyword evidence="3" id="KW-1185">Reference proteome</keyword>
<feature type="transmembrane region" description="Helical" evidence="1">
    <location>
        <begin position="144"/>
        <end position="164"/>
    </location>
</feature>
<evidence type="ECO:0000313" key="3">
    <source>
        <dbReference type="Proteomes" id="UP000563349"/>
    </source>
</evidence>
<feature type="transmembrane region" description="Helical" evidence="1">
    <location>
        <begin position="20"/>
        <end position="42"/>
    </location>
</feature>
<gene>
    <name evidence="2" type="ORF">HZY93_05215</name>
</gene>
<organism evidence="2 3">
    <name type="scientific">Streptococcus danieliae</name>
    <dbReference type="NCBI Taxonomy" id="747656"/>
    <lineage>
        <taxon>Bacteria</taxon>
        <taxon>Bacillati</taxon>
        <taxon>Bacillota</taxon>
        <taxon>Bacilli</taxon>
        <taxon>Lactobacillales</taxon>
        <taxon>Streptococcaceae</taxon>
        <taxon>Streptococcus</taxon>
    </lineage>
</organism>
<dbReference type="Proteomes" id="UP000563349">
    <property type="component" value="Unassembled WGS sequence"/>
</dbReference>
<keyword evidence="1" id="KW-1133">Transmembrane helix</keyword>
<feature type="transmembrane region" description="Helical" evidence="1">
    <location>
        <begin position="114"/>
        <end position="132"/>
    </location>
</feature>
<dbReference type="EMBL" id="JACBYG010000054">
    <property type="protein sequence ID" value="NYS49367.1"/>
    <property type="molecule type" value="Genomic_DNA"/>
</dbReference>
<feature type="transmembrane region" description="Helical" evidence="1">
    <location>
        <begin position="91"/>
        <end position="108"/>
    </location>
</feature>
<keyword evidence="1" id="KW-0472">Membrane</keyword>
<evidence type="ECO:0000256" key="1">
    <source>
        <dbReference type="SAM" id="Phobius"/>
    </source>
</evidence>
<dbReference type="AlphaFoldDB" id="A0A7Z0LDH2"/>